<dbReference type="Pfam" id="PF08964">
    <property type="entry name" value="Crystall_3"/>
    <property type="match status" value="1"/>
</dbReference>
<dbReference type="Pfam" id="PF09101">
    <property type="entry name" value="Exotox-A_bind"/>
    <property type="match status" value="1"/>
</dbReference>
<dbReference type="Gene3D" id="2.60.20.10">
    <property type="entry name" value="Crystallins"/>
    <property type="match status" value="2"/>
</dbReference>
<reference evidence="5 6" key="1">
    <citation type="journal article" date="2006" name="J. Bacteriol.">
        <title>Complete genome sequence of Yersinia pestis strains Antiqua and Nepal516: evidence of gene reduction in an emerging pathogen.</title>
        <authorList>
            <person name="Chain P.S."/>
            <person name="Hu P."/>
            <person name="Malfatti S.A."/>
            <person name="Radnedge L."/>
            <person name="Larimer F."/>
            <person name="Vergez L.M."/>
            <person name="Worsham P."/>
            <person name="Chu M.C."/>
            <person name="Andersen G.L."/>
        </authorList>
    </citation>
    <scope>NUCLEOTIDE SEQUENCE [LARGE SCALE GENOMIC DNA]</scope>
    <source>
        <strain evidence="5 6">Antiqua</strain>
    </source>
</reference>
<name>A0A0E1NUD2_YERPA</name>
<feature type="chain" id="PRO_5010416347" description="Beta/gamma crystallin 'Greek key' domain-containing protein" evidence="3">
    <location>
        <begin position="23"/>
        <end position="806"/>
    </location>
</feature>
<dbReference type="InterPro" id="IPR015185">
    <property type="entry name" value="Exotox-A_bind"/>
</dbReference>
<dbReference type="SMART" id="SM00247">
    <property type="entry name" value="XTALbg"/>
    <property type="match status" value="2"/>
</dbReference>
<accession>A0A0E1NUD2</accession>
<dbReference type="AlphaFoldDB" id="A0A0E1NUD2"/>
<feature type="domain" description="Beta/gamma crystallin 'Greek key'" evidence="4">
    <location>
        <begin position="166"/>
        <end position="208"/>
    </location>
</feature>
<dbReference type="SUPFAM" id="SSF49695">
    <property type="entry name" value="gamma-Crystallin-like"/>
    <property type="match status" value="2"/>
</dbReference>
<dbReference type="PROSITE" id="PS50915">
    <property type="entry name" value="CRYSTALLIN_BETA_GAMMA"/>
    <property type="match status" value="1"/>
</dbReference>
<evidence type="ECO:0000313" key="5">
    <source>
        <dbReference type="EMBL" id="ABG14289.1"/>
    </source>
</evidence>
<sequence length="806" mass="90764" precursor="true">MRYNRNHMLTLMFSLLIFDAYANEPKVCFYMDDDYNGESLCAAQGNSVASIPDKWNDRISSISIPHGLVVTVYEDVDFLGASRSFEADVDLVSDKDLIYLNDNISAFKIKKAVCFYGESNFTGDSLCLSSGEQFDLYRGNYPERKQSHLVNPLNDEVYSIKIPPGMQTTVYEDDDYNGKYFVLTEDYTPDDLLIIRMNNKISSMRVSQDEDFICDRFCSIKKSIKFKIQKSFGSYWIDPRIKYRDILLDFQLSDTDDYSIKFFDEGLIKVKNYKLFFFDGNEKHGEGFLFNLSDKSSNLSFLLRFNGGFFQIQFVESLNNEIVYSSPLIGTLFDDANSDVIFDINNVDANSPIVIDKMVLTVGKEHNRAERSTLGLATCWAIPILSIYNYIVQGHCNQADKFVHNAADFFGSPADKILQIFGSSLPLPPKNSNETLDDESALINFMSDVKGTLTYITTNMGEHALTVPATALACKASMREKILPHLRNRRDLAPGCIDWTLSILTDFTLLFGASIEYWNSKNFGRVIENIVREGEIGSAVADVDTASRLIESVQAHVAEATEVADIIHLKTAFDFSQLSYVSYVRHTEEEVVSPQSAQALPLGRYELALVDYHFIETVPRIRQDGRWVERPDLHFDIEVISGVPEETDASRQVLLPIIEAWQHSYSQQELLFHASDILPESSLARYEIEPLLEASRLTSEVAISWLRTSRDDFVYVVVRLEGEVISLTMAVDININDVGVAGSLTNPDYVITPNAEGAVRGAGTAAIRALADHFKRKGKISLVSSVISQPSAIVKKKVGFRFIEEL</sequence>
<evidence type="ECO:0000256" key="2">
    <source>
        <dbReference type="ARBA" id="ARBA00022737"/>
    </source>
</evidence>
<dbReference type="EMBL" id="CP000308">
    <property type="protein sequence ID" value="ABG14289.1"/>
    <property type="molecule type" value="Genomic_DNA"/>
</dbReference>
<dbReference type="InterPro" id="IPR015059">
    <property type="entry name" value="Ca_cell_adhesion_N_dom"/>
</dbReference>
<dbReference type="InterPro" id="IPR011024">
    <property type="entry name" value="G_crystallin-like"/>
</dbReference>
<comment type="similarity">
    <text evidence="1">Belongs to the beta/gamma-crystallin family.</text>
</comment>
<evidence type="ECO:0000259" key="4">
    <source>
        <dbReference type="PROSITE" id="PS50915"/>
    </source>
</evidence>
<keyword evidence="2" id="KW-0677">Repeat</keyword>
<dbReference type="KEGG" id="ypa:YPA_2324"/>
<dbReference type="InterPro" id="IPR001064">
    <property type="entry name" value="Beta/gamma_crystallin"/>
</dbReference>
<dbReference type="Proteomes" id="UP000001971">
    <property type="component" value="Chromosome"/>
</dbReference>
<evidence type="ECO:0000256" key="1">
    <source>
        <dbReference type="ARBA" id="ARBA00009646"/>
    </source>
</evidence>
<gene>
    <name evidence="5" type="ordered locus">YPA_2324</name>
</gene>
<proteinExistence type="inferred from homology"/>
<protein>
    <recommendedName>
        <fullName evidence="4">Beta/gamma crystallin 'Greek key' domain-containing protein</fullName>
    </recommendedName>
</protein>
<dbReference type="PATRIC" id="fig|360102.15.peg.968"/>
<evidence type="ECO:0000313" key="6">
    <source>
        <dbReference type="Proteomes" id="UP000001971"/>
    </source>
</evidence>
<dbReference type="GO" id="GO:0098609">
    <property type="term" value="P:cell-cell adhesion"/>
    <property type="evidence" value="ECO:0007669"/>
    <property type="project" value="InterPro"/>
</dbReference>
<keyword evidence="3" id="KW-0732">Signal</keyword>
<dbReference type="GeneID" id="57975842"/>
<dbReference type="RefSeq" id="WP_002215515.1">
    <property type="nucleotide sequence ID" value="NC_008150.1"/>
</dbReference>
<feature type="signal peptide" evidence="3">
    <location>
        <begin position="1"/>
        <end position="22"/>
    </location>
</feature>
<dbReference type="GO" id="GO:0016020">
    <property type="term" value="C:membrane"/>
    <property type="evidence" value="ECO:0007669"/>
    <property type="project" value="InterPro"/>
</dbReference>
<organism evidence="5 6">
    <name type="scientific">Yersinia pestis bv. Antiqua (strain Antiqua)</name>
    <dbReference type="NCBI Taxonomy" id="360102"/>
    <lineage>
        <taxon>Bacteria</taxon>
        <taxon>Pseudomonadati</taxon>
        <taxon>Pseudomonadota</taxon>
        <taxon>Gammaproteobacteria</taxon>
        <taxon>Enterobacterales</taxon>
        <taxon>Yersiniaceae</taxon>
        <taxon>Yersinia</taxon>
    </lineage>
</organism>
<evidence type="ECO:0000256" key="3">
    <source>
        <dbReference type="SAM" id="SignalP"/>
    </source>
</evidence>
<dbReference type="HOGENOM" id="CLU_381699_0_0_6"/>